<accession>A0A2W5Q9N8</accession>
<comment type="caution">
    <text evidence="1">The sequence shown here is derived from an EMBL/GenBank/DDBJ whole genome shotgun (WGS) entry which is preliminary data.</text>
</comment>
<dbReference type="EMBL" id="QFPW01000002">
    <property type="protein sequence ID" value="PZQ51453.1"/>
    <property type="molecule type" value="Genomic_DNA"/>
</dbReference>
<protein>
    <recommendedName>
        <fullName evidence="3">Lipoprotein</fullName>
    </recommendedName>
</protein>
<organism evidence="1 2">
    <name type="scientific">Rhodovulum sulfidophilum</name>
    <name type="common">Rhodobacter sulfidophilus</name>
    <dbReference type="NCBI Taxonomy" id="35806"/>
    <lineage>
        <taxon>Bacteria</taxon>
        <taxon>Pseudomonadati</taxon>
        <taxon>Pseudomonadota</taxon>
        <taxon>Alphaproteobacteria</taxon>
        <taxon>Rhodobacterales</taxon>
        <taxon>Paracoccaceae</taxon>
        <taxon>Rhodovulum</taxon>
    </lineage>
</organism>
<evidence type="ECO:0000313" key="2">
    <source>
        <dbReference type="Proteomes" id="UP000249185"/>
    </source>
</evidence>
<reference evidence="1 2" key="1">
    <citation type="submission" date="2017-08" db="EMBL/GenBank/DDBJ databases">
        <title>Infants hospitalized years apart are colonized by the same room-sourced microbial strains.</title>
        <authorList>
            <person name="Brooks B."/>
            <person name="Olm M.R."/>
            <person name="Firek B.A."/>
            <person name="Baker R."/>
            <person name="Thomas B.C."/>
            <person name="Morowitz M.J."/>
            <person name="Banfield J.F."/>
        </authorList>
    </citation>
    <scope>NUCLEOTIDE SEQUENCE [LARGE SCALE GENOMIC DNA]</scope>
    <source>
        <strain evidence="1">S2_005_002_R2_34</strain>
    </source>
</reference>
<dbReference type="Proteomes" id="UP000249185">
    <property type="component" value="Unassembled WGS sequence"/>
</dbReference>
<dbReference type="PROSITE" id="PS51257">
    <property type="entry name" value="PROKAR_LIPOPROTEIN"/>
    <property type="match status" value="1"/>
</dbReference>
<sequence length="166" mass="17623">MGARSFGASRRTGLLALVLALAGCSGGLPLGPDVMVPGQQFVAAQGEADVIVRTYVLDPAGTRREVAGATCEVRTVLYSAKLVTPARLRLPSFGAQSPDLMIHCAADGLEGGVTRPIQTFWRTAPPYGPGPWGWYGYGPGYWGGWGGWPEPAYPVSQYPDVEIQLM</sequence>
<evidence type="ECO:0000313" key="1">
    <source>
        <dbReference type="EMBL" id="PZQ51453.1"/>
    </source>
</evidence>
<proteinExistence type="predicted"/>
<dbReference type="AlphaFoldDB" id="A0A2W5Q9N8"/>
<evidence type="ECO:0008006" key="3">
    <source>
        <dbReference type="Google" id="ProtNLM"/>
    </source>
</evidence>
<gene>
    <name evidence="1" type="ORF">DI556_04635</name>
</gene>
<name>A0A2W5Q9N8_RHOSU</name>